<reference evidence="1" key="1">
    <citation type="submission" date="2016-02" db="EMBL/GenBank/DDBJ databases">
        <title>Genome sequence of Bacillus trypoxylicola KCTC 13244(T).</title>
        <authorList>
            <person name="Jeong H."/>
            <person name="Park S.-H."/>
            <person name="Choi S.-K."/>
        </authorList>
    </citation>
    <scope>NUCLEOTIDE SEQUENCE [LARGE SCALE GENOMIC DNA]</scope>
    <source>
        <strain evidence="1">KCTC 13244</strain>
    </source>
</reference>
<protein>
    <recommendedName>
        <fullName evidence="3">Hydantoin racemase</fullName>
    </recommendedName>
</protein>
<proteinExistence type="predicted"/>
<dbReference type="Gene3D" id="3.40.50.1860">
    <property type="match status" value="2"/>
</dbReference>
<dbReference type="EMBL" id="LTAO01000005">
    <property type="protein sequence ID" value="KYG33740.1"/>
    <property type="molecule type" value="Genomic_DNA"/>
</dbReference>
<sequence>MLGIIRVLTTTDEHILLEHSRLMEERYPIKTVTHCIEQQPYGVHDEKTLAESIPKIVQLAKEMASQYELDALTISCAGDPALDETRLAINIPVIGAGICGAHCAAMAGNKVGVIGITDAPPERLKKELADSFFSYSYVPNLRKSTDLFGENAKKELTDKINEIIKNGANTILFACTGFSTIHLKKYLSQKISIPVIDLVDAQAMAYQILKREVNE</sequence>
<name>A0A161PIZ1_9BACI</name>
<dbReference type="STRING" id="519424.AZF04_16090"/>
<keyword evidence="2" id="KW-1185">Reference proteome</keyword>
<dbReference type="AlphaFoldDB" id="A0A161PIZ1"/>
<dbReference type="OrthoDB" id="9791723at2"/>
<dbReference type="Proteomes" id="UP000075806">
    <property type="component" value="Unassembled WGS sequence"/>
</dbReference>
<gene>
    <name evidence="1" type="ORF">AZF04_16090</name>
</gene>
<evidence type="ECO:0000313" key="1">
    <source>
        <dbReference type="EMBL" id="KYG33740.1"/>
    </source>
</evidence>
<dbReference type="GO" id="GO:0047661">
    <property type="term" value="F:amino-acid racemase activity"/>
    <property type="evidence" value="ECO:0007669"/>
    <property type="project" value="InterPro"/>
</dbReference>
<evidence type="ECO:0000313" key="2">
    <source>
        <dbReference type="Proteomes" id="UP000075806"/>
    </source>
</evidence>
<organism evidence="1 2">
    <name type="scientific">Alkalihalobacillus trypoxylicola</name>
    <dbReference type="NCBI Taxonomy" id="519424"/>
    <lineage>
        <taxon>Bacteria</taxon>
        <taxon>Bacillati</taxon>
        <taxon>Bacillota</taxon>
        <taxon>Bacilli</taxon>
        <taxon>Bacillales</taxon>
        <taxon>Bacillaceae</taxon>
        <taxon>Alkalihalobacillus</taxon>
    </lineage>
</organism>
<dbReference type="InterPro" id="IPR001920">
    <property type="entry name" value="Asp/Glu_race"/>
</dbReference>
<dbReference type="InterPro" id="IPR015942">
    <property type="entry name" value="Asp/Glu/hydantoin_racemase"/>
</dbReference>
<dbReference type="RefSeq" id="WP_061947797.1">
    <property type="nucleotide sequence ID" value="NZ_LTAO01000005.1"/>
</dbReference>
<dbReference type="Pfam" id="PF01177">
    <property type="entry name" value="Asp_Glu_race"/>
    <property type="match status" value="1"/>
</dbReference>
<comment type="caution">
    <text evidence="1">The sequence shown here is derived from an EMBL/GenBank/DDBJ whole genome shotgun (WGS) entry which is preliminary data.</text>
</comment>
<evidence type="ECO:0008006" key="3">
    <source>
        <dbReference type="Google" id="ProtNLM"/>
    </source>
</evidence>
<accession>A0A161PIZ1</accession>